<dbReference type="RefSeq" id="XP_001307785.1">
    <property type="nucleotide sequence ID" value="XM_001307784.1"/>
</dbReference>
<sequence>MQDDKTKLNNLDKVVDGLDQSTAARKSLMDAELSMSINIIKFVRKEAPTFEKDISFAIDPLQKVVKLEESELTSEIRLAEDLNDIIIRKRVITRLEQEQKSAADAYKQSKLDFENAKHLLQMEYNKKSTGKQLEYAEYKYKQAKTARIDALEKLRASTQKLLVEKQKFSKFMLNRISHGFTQYGNTINQTSQQISELYSQMTTSFSQIRNQIEVLSQSNIVNMPEQNSTSSSNSNSIFQAIKNPFDDLRS</sequence>
<name>A2FJS3_TRIV3</name>
<dbReference type="InParanoid" id="A2FJS3"/>
<organism evidence="1 2">
    <name type="scientific">Trichomonas vaginalis (strain ATCC PRA-98 / G3)</name>
    <dbReference type="NCBI Taxonomy" id="412133"/>
    <lineage>
        <taxon>Eukaryota</taxon>
        <taxon>Metamonada</taxon>
        <taxon>Parabasalia</taxon>
        <taxon>Trichomonadida</taxon>
        <taxon>Trichomonadidae</taxon>
        <taxon>Trichomonas</taxon>
    </lineage>
</organism>
<reference evidence="1" key="2">
    <citation type="journal article" date="2007" name="Science">
        <title>Draft genome sequence of the sexually transmitted pathogen Trichomonas vaginalis.</title>
        <authorList>
            <person name="Carlton J.M."/>
            <person name="Hirt R.P."/>
            <person name="Silva J.C."/>
            <person name="Delcher A.L."/>
            <person name="Schatz M."/>
            <person name="Zhao Q."/>
            <person name="Wortman J.R."/>
            <person name="Bidwell S.L."/>
            <person name="Alsmark U.C.M."/>
            <person name="Besteiro S."/>
            <person name="Sicheritz-Ponten T."/>
            <person name="Noel C.J."/>
            <person name="Dacks J.B."/>
            <person name="Foster P.G."/>
            <person name="Simillion C."/>
            <person name="Van de Peer Y."/>
            <person name="Miranda-Saavedra D."/>
            <person name="Barton G.J."/>
            <person name="Westrop G.D."/>
            <person name="Mueller S."/>
            <person name="Dessi D."/>
            <person name="Fiori P.L."/>
            <person name="Ren Q."/>
            <person name="Paulsen I."/>
            <person name="Zhang H."/>
            <person name="Bastida-Corcuera F.D."/>
            <person name="Simoes-Barbosa A."/>
            <person name="Brown M.T."/>
            <person name="Hayes R.D."/>
            <person name="Mukherjee M."/>
            <person name="Okumura C.Y."/>
            <person name="Schneider R."/>
            <person name="Smith A.J."/>
            <person name="Vanacova S."/>
            <person name="Villalvazo M."/>
            <person name="Haas B.J."/>
            <person name="Pertea M."/>
            <person name="Feldblyum T.V."/>
            <person name="Utterback T.R."/>
            <person name="Shu C.L."/>
            <person name="Osoegawa K."/>
            <person name="de Jong P.J."/>
            <person name="Hrdy I."/>
            <person name="Horvathova L."/>
            <person name="Zubacova Z."/>
            <person name="Dolezal P."/>
            <person name="Malik S.B."/>
            <person name="Logsdon J.M. Jr."/>
            <person name="Henze K."/>
            <person name="Gupta A."/>
            <person name="Wang C.C."/>
            <person name="Dunne R.L."/>
            <person name="Upcroft J.A."/>
            <person name="Upcroft P."/>
            <person name="White O."/>
            <person name="Salzberg S.L."/>
            <person name="Tang P."/>
            <person name="Chiu C.-H."/>
            <person name="Lee Y.-S."/>
            <person name="Embley T.M."/>
            <person name="Coombs G.H."/>
            <person name="Mottram J.C."/>
            <person name="Tachezy J."/>
            <person name="Fraser-Liggett C.M."/>
            <person name="Johnson P.J."/>
        </authorList>
    </citation>
    <scope>NUCLEOTIDE SEQUENCE [LARGE SCALE GENOMIC DNA]</scope>
    <source>
        <strain evidence="1">G3</strain>
    </source>
</reference>
<proteinExistence type="predicted"/>
<reference evidence="1" key="1">
    <citation type="submission" date="2006-10" db="EMBL/GenBank/DDBJ databases">
        <authorList>
            <person name="Amadeo P."/>
            <person name="Zhao Q."/>
            <person name="Wortman J."/>
            <person name="Fraser-Liggett C."/>
            <person name="Carlton J."/>
        </authorList>
    </citation>
    <scope>NUCLEOTIDE SEQUENCE</scope>
    <source>
        <strain evidence="1">G3</strain>
    </source>
</reference>
<gene>
    <name evidence="1" type="ORF">TVAG_049240</name>
</gene>
<evidence type="ECO:0000313" key="1">
    <source>
        <dbReference type="EMBL" id="EAX94855.1"/>
    </source>
</evidence>
<dbReference type="EMBL" id="DS113834">
    <property type="protein sequence ID" value="EAX94855.1"/>
    <property type="molecule type" value="Genomic_DNA"/>
</dbReference>
<dbReference type="AlphaFoldDB" id="A2FJS3"/>
<dbReference type="VEuPathDB" id="TrichDB:TVAG_049240"/>
<protein>
    <submittedName>
        <fullName evidence="1">Uncharacterized protein</fullName>
    </submittedName>
</protein>
<accession>A2FJS3</accession>
<dbReference type="Proteomes" id="UP000001542">
    <property type="component" value="Unassembled WGS sequence"/>
</dbReference>
<dbReference type="VEuPathDB" id="TrichDB:TVAGG3_0929170"/>
<dbReference type="SMR" id="A2FJS3"/>
<evidence type="ECO:0000313" key="2">
    <source>
        <dbReference type="Proteomes" id="UP000001542"/>
    </source>
</evidence>
<dbReference type="KEGG" id="tva:4752598"/>
<keyword evidence="2" id="KW-1185">Reference proteome</keyword>